<protein>
    <submittedName>
        <fullName evidence="2">Uncharacterized protein</fullName>
    </submittedName>
</protein>
<dbReference type="EMBL" id="CM016554">
    <property type="protein sequence ID" value="TKW29791.1"/>
    <property type="molecule type" value="Genomic_DNA"/>
</dbReference>
<reference evidence="2" key="1">
    <citation type="submission" date="2019-03" db="EMBL/GenBank/DDBJ databases">
        <title>WGS assembly of Setaria viridis.</title>
        <authorList>
            <person name="Huang P."/>
            <person name="Jenkins J."/>
            <person name="Grimwood J."/>
            <person name="Barry K."/>
            <person name="Healey A."/>
            <person name="Mamidi S."/>
            <person name="Sreedasyam A."/>
            <person name="Shu S."/>
            <person name="Feldman M."/>
            <person name="Wu J."/>
            <person name="Yu Y."/>
            <person name="Chen C."/>
            <person name="Johnson J."/>
            <person name="Rokhsar D."/>
            <person name="Baxter I."/>
            <person name="Schmutz J."/>
            <person name="Brutnell T."/>
            <person name="Kellogg E."/>
        </authorList>
    </citation>
    <scope>NUCLEOTIDE SEQUENCE [LARGE SCALE GENOMIC DNA]</scope>
</reference>
<feature type="region of interest" description="Disordered" evidence="1">
    <location>
        <begin position="133"/>
        <end position="191"/>
    </location>
</feature>
<name>A0A4U6VJF8_SETVI</name>
<keyword evidence="3" id="KW-1185">Reference proteome</keyword>
<dbReference type="Proteomes" id="UP000298652">
    <property type="component" value="Chromosome 3"/>
</dbReference>
<evidence type="ECO:0000313" key="2">
    <source>
        <dbReference type="EMBL" id="TKW29791.1"/>
    </source>
</evidence>
<accession>A0A4U6VJF8</accession>
<feature type="compositionally biased region" description="Basic residues" evidence="1">
    <location>
        <begin position="167"/>
        <end position="177"/>
    </location>
</feature>
<proteinExistence type="predicted"/>
<evidence type="ECO:0000313" key="3">
    <source>
        <dbReference type="Proteomes" id="UP000298652"/>
    </source>
</evidence>
<gene>
    <name evidence="2" type="ORF">SEVIR_3G418700v2</name>
</gene>
<evidence type="ECO:0000256" key="1">
    <source>
        <dbReference type="SAM" id="MobiDB-lite"/>
    </source>
</evidence>
<dbReference type="AlphaFoldDB" id="A0A4U6VJF8"/>
<organism evidence="2 3">
    <name type="scientific">Setaria viridis</name>
    <name type="common">Green bristlegrass</name>
    <name type="synonym">Setaria italica subsp. viridis</name>
    <dbReference type="NCBI Taxonomy" id="4556"/>
    <lineage>
        <taxon>Eukaryota</taxon>
        <taxon>Viridiplantae</taxon>
        <taxon>Streptophyta</taxon>
        <taxon>Embryophyta</taxon>
        <taxon>Tracheophyta</taxon>
        <taxon>Spermatophyta</taxon>
        <taxon>Magnoliopsida</taxon>
        <taxon>Liliopsida</taxon>
        <taxon>Poales</taxon>
        <taxon>Poaceae</taxon>
        <taxon>PACMAD clade</taxon>
        <taxon>Panicoideae</taxon>
        <taxon>Panicodae</taxon>
        <taxon>Paniceae</taxon>
        <taxon>Cenchrinae</taxon>
        <taxon>Setaria</taxon>
    </lineage>
</organism>
<dbReference type="Gramene" id="TKW29791">
    <property type="protein sequence ID" value="TKW29791"/>
    <property type="gene ID" value="SEVIR_3G418700v2"/>
</dbReference>
<feature type="compositionally biased region" description="Pro residues" evidence="1">
    <location>
        <begin position="88"/>
        <end position="98"/>
    </location>
</feature>
<sequence length="191" mass="20206">MTQERRRVTTRRLIPSERLKYGLVAGNYIGGSTTTTALSPIWEGLSSIGEKEASTKFVDILRKVARLPFSGETPPPRRRETRSHPPLRPRPIPLARPPLRAPSVVAAASGAAPPVSAAVLSFHSSRSRRCAAKAAPFPSPGFLLTKSRSSGGGAAASEGGDLDLRGRGRAARGRGARGRGGVQALPSSRKR</sequence>
<feature type="region of interest" description="Disordered" evidence="1">
    <location>
        <begin position="68"/>
        <end position="98"/>
    </location>
</feature>